<organism evidence="3 4">
    <name type="scientific">Streptomyces inhibens</name>
    <dbReference type="NCBI Taxonomy" id="2293571"/>
    <lineage>
        <taxon>Bacteria</taxon>
        <taxon>Bacillati</taxon>
        <taxon>Actinomycetota</taxon>
        <taxon>Actinomycetes</taxon>
        <taxon>Kitasatosporales</taxon>
        <taxon>Streptomycetaceae</taxon>
        <taxon>Streptomyces</taxon>
    </lineage>
</organism>
<dbReference type="OrthoDB" id="3400214at2"/>
<evidence type="ECO:0000313" key="3">
    <source>
        <dbReference type="EMBL" id="REK91119.1"/>
    </source>
</evidence>
<sequence length="135" mass="15003">MPPEPNPAPLIAAARKRRELTRAKAIQALRELDRTRAPVSFEGVARRAGISRSWLYGQPDIRAEIERLRDTTRRSPSPQIPAAERSSDASLHARLEAALERNRQLVEENQSLRRQLAHALGDQRASTRAGAGGQL</sequence>
<dbReference type="EMBL" id="QUAC01000040">
    <property type="protein sequence ID" value="REK91119.1"/>
    <property type="molecule type" value="Genomic_DNA"/>
</dbReference>
<name>A0A371Q8U7_STRIH</name>
<dbReference type="AlphaFoldDB" id="A0A371Q8U7"/>
<protein>
    <submittedName>
        <fullName evidence="3">Transposase</fullName>
    </submittedName>
</protein>
<dbReference type="Pfam" id="PF19776">
    <property type="entry name" value="DUF6262"/>
    <property type="match status" value="1"/>
</dbReference>
<keyword evidence="1" id="KW-0175">Coiled coil</keyword>
<evidence type="ECO:0000256" key="1">
    <source>
        <dbReference type="SAM" id="Coils"/>
    </source>
</evidence>
<evidence type="ECO:0000256" key="2">
    <source>
        <dbReference type="SAM" id="MobiDB-lite"/>
    </source>
</evidence>
<dbReference type="Proteomes" id="UP000262477">
    <property type="component" value="Unassembled WGS sequence"/>
</dbReference>
<dbReference type="RefSeq" id="WP_128504380.1">
    <property type="nucleotide sequence ID" value="NZ_QUAC01000040.1"/>
</dbReference>
<feature type="coiled-coil region" evidence="1">
    <location>
        <begin position="95"/>
        <end position="122"/>
    </location>
</feature>
<reference evidence="3 4" key="1">
    <citation type="submission" date="2018-08" db="EMBL/GenBank/DDBJ databases">
        <title>Streptomyces NEAU-D10 sp. nov., a novel Actinomycete isolated from soil.</title>
        <authorList>
            <person name="Jin L."/>
        </authorList>
    </citation>
    <scope>NUCLEOTIDE SEQUENCE [LARGE SCALE GENOMIC DNA]</scope>
    <source>
        <strain evidence="3 4">NEAU-D10</strain>
    </source>
</reference>
<keyword evidence="4" id="KW-1185">Reference proteome</keyword>
<accession>A0A371Q8U7</accession>
<gene>
    <name evidence="3" type="ORF">DY245_06225</name>
</gene>
<comment type="caution">
    <text evidence="3">The sequence shown here is derived from an EMBL/GenBank/DDBJ whole genome shotgun (WGS) entry which is preliminary data.</text>
</comment>
<feature type="region of interest" description="Disordered" evidence="2">
    <location>
        <begin position="66"/>
        <end position="91"/>
    </location>
</feature>
<evidence type="ECO:0000313" key="4">
    <source>
        <dbReference type="Proteomes" id="UP000262477"/>
    </source>
</evidence>
<dbReference type="InterPro" id="IPR046229">
    <property type="entry name" value="TnpC-like"/>
</dbReference>
<proteinExistence type="predicted"/>